<dbReference type="AlphaFoldDB" id="A0A2T0K076"/>
<organism evidence="3 4">
    <name type="scientific">Actinoplanes italicus</name>
    <dbReference type="NCBI Taxonomy" id="113567"/>
    <lineage>
        <taxon>Bacteria</taxon>
        <taxon>Bacillati</taxon>
        <taxon>Actinomycetota</taxon>
        <taxon>Actinomycetes</taxon>
        <taxon>Micromonosporales</taxon>
        <taxon>Micromonosporaceae</taxon>
        <taxon>Actinoplanes</taxon>
    </lineage>
</organism>
<sequence length="491" mass="53016">MTITAERVERPAPSPATATIALAWAEARRMWHSPILWIGTLLTVALGVAWSWTRMPSWETFHENAGVASMVLGAALLMAGHLAAGRDRRAGAEETTRTLPAGPGRRNVALLVTVPIAAATGAVAYLAQLLLLLPAWPVGRFDPWVAPTLVIIPAIGAAVGVLVGRALPGVAAGPLAVVVMVGILFMFVFVPNDQASVMTHLWPVVHVNWSFGMPRPTGWHLLYLVGVLVAVVSAICRPAAPKSAIAATLLAVLFAGFAVHREAAETPDVIYSDEVAKYVAPEALDCRTHEEVRYCALSGYTAWIPYWREAAEPVARLLPAGAQRPSIRQISTSDDMVPMRPGYPEMRVGDTWGRIGSWAQDSRTRLTRDYAATAVGLLRRDDVDNWRSCDGSGQHRTVVALWLLDQAAPGEGLTVPRTRYGDAERQAAEVLRAKPREEVREHLAAHWSEVLDPSATPLAALGVTLTPPPIPAEPEPRPEGQMVSEERGVCR</sequence>
<gene>
    <name evidence="3" type="ORF">CLV67_121177</name>
</gene>
<comment type="caution">
    <text evidence="3">The sequence shown here is derived from an EMBL/GenBank/DDBJ whole genome shotgun (WGS) entry which is preliminary data.</text>
</comment>
<feature type="transmembrane region" description="Helical" evidence="2">
    <location>
        <begin position="108"/>
        <end position="132"/>
    </location>
</feature>
<feature type="transmembrane region" description="Helical" evidence="2">
    <location>
        <begin position="65"/>
        <end position="84"/>
    </location>
</feature>
<keyword evidence="2" id="KW-0812">Transmembrane</keyword>
<reference evidence="3 4" key="1">
    <citation type="submission" date="2018-03" db="EMBL/GenBank/DDBJ databases">
        <title>Genomic Encyclopedia of Archaeal and Bacterial Type Strains, Phase II (KMG-II): from individual species to whole genera.</title>
        <authorList>
            <person name="Goeker M."/>
        </authorList>
    </citation>
    <scope>NUCLEOTIDE SEQUENCE [LARGE SCALE GENOMIC DNA]</scope>
    <source>
        <strain evidence="3 4">DSM 43146</strain>
    </source>
</reference>
<feature type="transmembrane region" description="Helical" evidence="2">
    <location>
        <begin position="144"/>
        <end position="163"/>
    </location>
</feature>
<evidence type="ECO:0000313" key="3">
    <source>
        <dbReference type="EMBL" id="PRX16128.1"/>
    </source>
</evidence>
<feature type="transmembrane region" description="Helical" evidence="2">
    <location>
        <begin position="218"/>
        <end position="236"/>
    </location>
</feature>
<name>A0A2T0K076_9ACTN</name>
<evidence type="ECO:0000256" key="2">
    <source>
        <dbReference type="SAM" id="Phobius"/>
    </source>
</evidence>
<feature type="transmembrane region" description="Helical" evidence="2">
    <location>
        <begin position="35"/>
        <end position="53"/>
    </location>
</feature>
<feature type="transmembrane region" description="Helical" evidence="2">
    <location>
        <begin position="243"/>
        <end position="260"/>
    </location>
</feature>
<feature type="region of interest" description="Disordered" evidence="1">
    <location>
        <begin position="467"/>
        <end position="491"/>
    </location>
</feature>
<dbReference type="Proteomes" id="UP000239415">
    <property type="component" value="Unassembled WGS sequence"/>
</dbReference>
<proteinExistence type="predicted"/>
<keyword evidence="2" id="KW-0472">Membrane</keyword>
<evidence type="ECO:0000256" key="1">
    <source>
        <dbReference type="SAM" id="MobiDB-lite"/>
    </source>
</evidence>
<dbReference type="EMBL" id="PVMZ01000021">
    <property type="protein sequence ID" value="PRX16128.1"/>
    <property type="molecule type" value="Genomic_DNA"/>
</dbReference>
<evidence type="ECO:0000313" key="4">
    <source>
        <dbReference type="Proteomes" id="UP000239415"/>
    </source>
</evidence>
<feature type="transmembrane region" description="Helical" evidence="2">
    <location>
        <begin position="170"/>
        <end position="190"/>
    </location>
</feature>
<dbReference type="OrthoDB" id="3665898at2"/>
<protein>
    <submittedName>
        <fullName evidence="3">Uncharacterized protein</fullName>
    </submittedName>
</protein>
<feature type="compositionally biased region" description="Basic and acidic residues" evidence="1">
    <location>
        <begin position="474"/>
        <end position="491"/>
    </location>
</feature>
<accession>A0A2T0K076</accession>
<dbReference type="RefSeq" id="WP_106327818.1">
    <property type="nucleotide sequence ID" value="NZ_BOMO01000085.1"/>
</dbReference>
<keyword evidence="2" id="KW-1133">Transmembrane helix</keyword>
<keyword evidence="4" id="KW-1185">Reference proteome</keyword>